<dbReference type="RefSeq" id="WP_120314715.1">
    <property type="nucleotide sequence ID" value="NZ_BONH01000025.1"/>
</dbReference>
<comment type="caution">
    <text evidence="2">The sequence shown here is derived from an EMBL/GenBank/DDBJ whole genome shotgun (WGS) entry which is preliminary data.</text>
</comment>
<feature type="domain" description="Ketopantoate reductase N-terminal" evidence="1">
    <location>
        <begin position="3"/>
        <end position="129"/>
    </location>
</feature>
<keyword evidence="3" id="KW-1185">Reference proteome</keyword>
<proteinExistence type="predicted"/>
<evidence type="ECO:0000313" key="2">
    <source>
        <dbReference type="EMBL" id="GIG00151.1"/>
    </source>
</evidence>
<evidence type="ECO:0000259" key="1">
    <source>
        <dbReference type="Pfam" id="PF02558"/>
    </source>
</evidence>
<accession>A0A8J3P132</accession>
<dbReference type="Proteomes" id="UP000659904">
    <property type="component" value="Unassembled WGS sequence"/>
</dbReference>
<organism evidence="2 3">
    <name type="scientific">Catellatospora citrea</name>
    <dbReference type="NCBI Taxonomy" id="53366"/>
    <lineage>
        <taxon>Bacteria</taxon>
        <taxon>Bacillati</taxon>
        <taxon>Actinomycetota</taxon>
        <taxon>Actinomycetes</taxon>
        <taxon>Micromonosporales</taxon>
        <taxon>Micromonosporaceae</taxon>
        <taxon>Catellatospora</taxon>
    </lineage>
</organism>
<evidence type="ECO:0000313" key="3">
    <source>
        <dbReference type="Proteomes" id="UP000659904"/>
    </source>
</evidence>
<gene>
    <name evidence="2" type="ORF">Cci01nite_52440</name>
</gene>
<sequence length="327" mass="36121">MKILMFGRGVIAAAYGWALEQAGHDIEFYVRPGRAAKYGNVIDLELLDARHRLRGRRVTEKWAVRYREALEPDHDFDLIVVSVQHYGFAEAASFLGPRVGTATVLVFNNLWVEPLEAVDALPADQVTWGFPGAGGGFGDDGVLRAALLPKVFFGTLGRPPTDREQAVRAAFRQAGFRIQENADFRGWLSIHFIQNAGLHTQSLKLGSLADLAGKPRNVREAILAIRELLPLVEARGVDLRRHRSAVVPFTAPAWLTAPVLAWLLGHFPPVRTVMQAHANPEELRAVCRDTLAEARRLGVPVPRLEAAETYFTAETAVHTSHEGRVPL</sequence>
<dbReference type="AlphaFoldDB" id="A0A8J3P132"/>
<dbReference type="Pfam" id="PF02558">
    <property type="entry name" value="ApbA"/>
    <property type="match status" value="1"/>
</dbReference>
<dbReference type="Gene3D" id="3.40.50.720">
    <property type="entry name" value="NAD(P)-binding Rossmann-like Domain"/>
    <property type="match status" value="1"/>
</dbReference>
<protein>
    <submittedName>
        <fullName evidence="2">Ketopantoate reductase</fullName>
    </submittedName>
</protein>
<dbReference type="EMBL" id="BONH01000025">
    <property type="protein sequence ID" value="GIG00151.1"/>
    <property type="molecule type" value="Genomic_DNA"/>
</dbReference>
<dbReference type="InterPro" id="IPR013332">
    <property type="entry name" value="KPR_N"/>
</dbReference>
<name>A0A8J3P132_9ACTN</name>
<reference evidence="2 3" key="1">
    <citation type="submission" date="2021-01" db="EMBL/GenBank/DDBJ databases">
        <title>Whole genome shotgun sequence of Catellatospora citrea NBRC 14495.</title>
        <authorList>
            <person name="Komaki H."/>
            <person name="Tamura T."/>
        </authorList>
    </citation>
    <scope>NUCLEOTIDE SEQUENCE [LARGE SCALE GENOMIC DNA]</scope>
    <source>
        <strain evidence="2 3">NBRC 14495</strain>
    </source>
</reference>